<dbReference type="InterPro" id="IPR025271">
    <property type="entry name" value="CCDC28"/>
</dbReference>
<dbReference type="FunFam" id="3.10.20.230:FF:000011">
    <property type="entry name" value="Doublecortin domain containing 2B"/>
    <property type="match status" value="1"/>
</dbReference>
<feature type="compositionally biased region" description="Basic residues" evidence="1">
    <location>
        <begin position="626"/>
        <end position="638"/>
    </location>
</feature>
<dbReference type="GO" id="GO:0005874">
    <property type="term" value="C:microtubule"/>
    <property type="evidence" value="ECO:0007669"/>
    <property type="project" value="TreeGrafter"/>
</dbReference>
<name>A0A3N0YUK8_ANAGA</name>
<dbReference type="SMART" id="SM00537">
    <property type="entry name" value="DCX"/>
    <property type="match status" value="2"/>
</dbReference>
<evidence type="ECO:0000313" key="4">
    <source>
        <dbReference type="Proteomes" id="UP000281406"/>
    </source>
</evidence>
<feature type="compositionally biased region" description="Basic and acidic residues" evidence="1">
    <location>
        <begin position="753"/>
        <end position="769"/>
    </location>
</feature>
<dbReference type="GO" id="GO:0035556">
    <property type="term" value="P:intracellular signal transduction"/>
    <property type="evidence" value="ECO:0007669"/>
    <property type="project" value="InterPro"/>
</dbReference>
<feature type="compositionally biased region" description="Polar residues" evidence="1">
    <location>
        <begin position="95"/>
        <end position="104"/>
    </location>
</feature>
<feature type="compositionally biased region" description="Basic and acidic residues" evidence="1">
    <location>
        <begin position="797"/>
        <end position="811"/>
    </location>
</feature>
<reference evidence="3 4" key="1">
    <citation type="submission" date="2018-10" db="EMBL/GenBank/DDBJ databases">
        <title>Genome assembly for a Yunnan-Guizhou Plateau 3E fish, Anabarilius grahami (Regan), and its evolutionary and genetic applications.</title>
        <authorList>
            <person name="Jiang W."/>
        </authorList>
    </citation>
    <scope>NUCLEOTIDE SEQUENCE [LARGE SCALE GENOMIC DNA]</scope>
    <source>
        <strain evidence="3">AG-KIZ</strain>
        <tissue evidence="3">Muscle</tissue>
    </source>
</reference>
<dbReference type="Pfam" id="PF03607">
    <property type="entry name" value="DCX"/>
    <property type="match status" value="2"/>
</dbReference>
<feature type="compositionally biased region" description="Polar residues" evidence="1">
    <location>
        <begin position="820"/>
        <end position="829"/>
    </location>
</feature>
<dbReference type="Proteomes" id="UP000281406">
    <property type="component" value="Unassembled WGS sequence"/>
</dbReference>
<evidence type="ECO:0000256" key="1">
    <source>
        <dbReference type="SAM" id="MobiDB-lite"/>
    </source>
</evidence>
<dbReference type="GO" id="GO:0005815">
    <property type="term" value="C:microtubule organizing center"/>
    <property type="evidence" value="ECO:0007669"/>
    <property type="project" value="TreeGrafter"/>
</dbReference>
<comment type="caution">
    <text evidence="3">The sequence shown here is derived from an EMBL/GenBank/DDBJ whole genome shotgun (WGS) entry which is preliminary data.</text>
</comment>
<protein>
    <submittedName>
        <fullName evidence="3">Doublecortin domain-containing protein 2</fullName>
    </submittedName>
</protein>
<feature type="compositionally biased region" description="Basic and acidic residues" evidence="1">
    <location>
        <begin position="779"/>
        <end position="788"/>
    </location>
</feature>
<dbReference type="Pfam" id="PF13270">
    <property type="entry name" value="CCDC28"/>
    <property type="match status" value="1"/>
</dbReference>
<dbReference type="PROSITE" id="PS50309">
    <property type="entry name" value="DC"/>
    <property type="match status" value="2"/>
</dbReference>
<feature type="compositionally biased region" description="Basic residues" evidence="1">
    <location>
        <begin position="1"/>
        <end position="10"/>
    </location>
</feature>
<feature type="compositionally biased region" description="Polar residues" evidence="1">
    <location>
        <begin position="736"/>
        <end position="752"/>
    </location>
</feature>
<feature type="region of interest" description="Disordered" evidence="1">
    <location>
        <begin position="250"/>
        <end position="302"/>
    </location>
</feature>
<dbReference type="InterPro" id="IPR036572">
    <property type="entry name" value="Doublecortin_dom_sf"/>
</dbReference>
<sequence>MEDKRKKRSPKVSLPQPPPPPINPRKLSVLPASKSATFSLGLPQPPSPKPRGKYKRSVGAMGPSKEALAVPVVPPKNTRPHREKPRAPQPAGPSRMSQSSSPLQHSFLTDVSDVREMEGGLLNLLNDFHSGKLQAFGKVCSFEQLEHVREMQERLARLHFSLDSHVEELSEDQRKNASDRNLEHLLSNAQCRGFVMRQGLSLVQTQFEDVVREIDGGLDHLQWRGNIIPKPHFTDTESLLLQYERSRFQCHDRQDDSEREQKIEDEDSEKSLPQSEIQVPERDEAPETASRDTSTPVDGIVDKTGENVVEQNLTEDPTTLCSAVNSDVSHSSLFQTGPGLHSVLKDTAHTPDSLKQQRSTLAMELLWIQQAISSRKKFRVMASTGVTNHLPPVKSVKVYRNGDPFFSGRRFVVNQRQISTMDALLNDITLSIGAPLAVRTLYTPRYGHRVTDLTDLQQGAQYVAAGFERFKKLDYLSAGLKKGPMFRAVEPTQAKALVRPNVSAKWRKVITLPCIIHVFRNGDILSPAIRLIIPRHMQKNLEQILSLISEKAMLRTGAVRRLCTLEGFTVTSTDELESGQCYIAREGRRVKSTGDEVERESSPRLVKRRGRRGEREENSVFYARPVRVRRHPPTHRPPPKAATDKHSVFKASESSIREEVRGAEEVAEDENTAVELPIDQREADIVEDEELPERDQFDPASTNHKHSDELHSPSADLSNENREKEFVVSERETWDDTSALQRETQQRYTSSKESPHDSNKHDIKSDIRHSRSSSSSPRVSEHSPRSEETQQEPTWGSHEEQTDMDAERPLQAEDDAGDRGTTSQSTLEV</sequence>
<dbReference type="EMBL" id="RJVU01026577">
    <property type="protein sequence ID" value="ROL49660.1"/>
    <property type="molecule type" value="Genomic_DNA"/>
</dbReference>
<feature type="compositionally biased region" description="Basic and acidic residues" evidence="1">
    <location>
        <begin position="719"/>
        <end position="734"/>
    </location>
</feature>
<dbReference type="Gene3D" id="3.10.20.230">
    <property type="entry name" value="Doublecortin domain"/>
    <property type="match status" value="2"/>
</dbReference>
<dbReference type="AlphaFoldDB" id="A0A3N0YUK8"/>
<feature type="domain" description="Doublecortin" evidence="2">
    <location>
        <begin position="514"/>
        <end position="596"/>
    </location>
</feature>
<feature type="region of interest" description="Disordered" evidence="1">
    <location>
        <begin position="589"/>
        <end position="829"/>
    </location>
</feature>
<evidence type="ECO:0000313" key="3">
    <source>
        <dbReference type="EMBL" id="ROL49660.1"/>
    </source>
</evidence>
<feature type="compositionally biased region" description="Basic and acidic residues" evidence="1">
    <location>
        <begin position="589"/>
        <end position="602"/>
    </location>
</feature>
<dbReference type="SUPFAM" id="SSF89837">
    <property type="entry name" value="Doublecortin (DC)"/>
    <property type="match status" value="2"/>
</dbReference>
<proteinExistence type="predicted"/>
<feature type="compositionally biased region" description="Basic and acidic residues" evidence="1">
    <location>
        <begin position="250"/>
        <end position="262"/>
    </location>
</feature>
<dbReference type="PANTHER" id="PTHR23004:SF10">
    <property type="entry name" value="DOUBLECORTIN DOMAIN-CONTAINING PROTEIN 2B"/>
    <property type="match status" value="1"/>
</dbReference>
<keyword evidence="4" id="KW-1185">Reference proteome</keyword>
<gene>
    <name evidence="3" type="ORF">DPX16_15986</name>
</gene>
<dbReference type="OrthoDB" id="1738954at2759"/>
<feature type="compositionally biased region" description="Basic and acidic residues" evidence="1">
    <location>
        <begin position="655"/>
        <end position="664"/>
    </location>
</feature>
<dbReference type="PANTHER" id="PTHR23004">
    <property type="entry name" value="DOUBLECORTIN DOMAIN CONTAINING 2"/>
    <property type="match status" value="1"/>
</dbReference>
<evidence type="ECO:0000259" key="2">
    <source>
        <dbReference type="PROSITE" id="PS50309"/>
    </source>
</evidence>
<organism evidence="3 4">
    <name type="scientific">Anabarilius grahami</name>
    <name type="common">Kanglang fish</name>
    <name type="synonym">Barilius grahami</name>
    <dbReference type="NCBI Taxonomy" id="495550"/>
    <lineage>
        <taxon>Eukaryota</taxon>
        <taxon>Metazoa</taxon>
        <taxon>Chordata</taxon>
        <taxon>Craniata</taxon>
        <taxon>Vertebrata</taxon>
        <taxon>Euteleostomi</taxon>
        <taxon>Actinopterygii</taxon>
        <taxon>Neopterygii</taxon>
        <taxon>Teleostei</taxon>
        <taxon>Ostariophysi</taxon>
        <taxon>Cypriniformes</taxon>
        <taxon>Xenocyprididae</taxon>
        <taxon>Xenocypridinae</taxon>
        <taxon>Xenocypridinae incertae sedis</taxon>
        <taxon>Anabarilius</taxon>
    </lineage>
</organism>
<feature type="region of interest" description="Disordered" evidence="1">
    <location>
        <begin position="1"/>
        <end position="104"/>
    </location>
</feature>
<feature type="domain" description="Doublecortin" evidence="2">
    <location>
        <begin position="394"/>
        <end position="476"/>
    </location>
</feature>
<dbReference type="InterPro" id="IPR003533">
    <property type="entry name" value="Doublecortin_dom"/>
</dbReference>
<accession>A0A3N0YUK8</accession>